<name>A0A6S6P600_9MYCO</name>
<organism evidence="1 2">
    <name type="scientific">Mycolicibacterium litorale</name>
    <dbReference type="NCBI Taxonomy" id="758802"/>
    <lineage>
        <taxon>Bacteria</taxon>
        <taxon>Bacillati</taxon>
        <taxon>Actinomycetota</taxon>
        <taxon>Actinomycetes</taxon>
        <taxon>Mycobacteriales</taxon>
        <taxon>Mycobacteriaceae</taxon>
        <taxon>Mycolicibacterium</taxon>
    </lineage>
</organism>
<sequence>MDESYGDSFQHTHPSPLPISLIAPGYRSRRNALIARSADQRLDATLHMTDRRRPRSDHLLRVGGAEPSPRPELMIVKVDRARIGLRAFLGIHSLRTGHLRRGLILLSRMG</sequence>
<dbReference type="Proteomes" id="UP000515734">
    <property type="component" value="Chromosome"/>
</dbReference>
<evidence type="ECO:0000313" key="2">
    <source>
        <dbReference type="Proteomes" id="UP000515734"/>
    </source>
</evidence>
<proteinExistence type="predicted"/>
<protein>
    <submittedName>
        <fullName evidence="1">Uncharacterized protein</fullName>
    </submittedName>
</protein>
<evidence type="ECO:0000313" key="1">
    <source>
        <dbReference type="EMBL" id="BCI51728.1"/>
    </source>
</evidence>
<dbReference type="AlphaFoldDB" id="A0A6S6P600"/>
<gene>
    <name evidence="1" type="ORF">NIIDNTM18_10060</name>
</gene>
<accession>A0A6S6P600</accession>
<dbReference type="EMBL" id="AP023287">
    <property type="protein sequence ID" value="BCI51728.1"/>
    <property type="molecule type" value="Genomic_DNA"/>
</dbReference>
<reference evidence="1 2" key="1">
    <citation type="submission" date="2020-07" db="EMBL/GenBank/DDBJ databases">
        <title>Complete genome sequence of Mycolicibacterium litorale like strain isolated from cardiac implantable electronic device infection.</title>
        <authorList>
            <person name="Fukano H."/>
            <person name="Miyama H."/>
            <person name="Hoshino Y."/>
        </authorList>
    </citation>
    <scope>NUCLEOTIDE SEQUENCE [LARGE SCALE GENOMIC DNA]</scope>
    <source>
        <strain evidence="1 2">NIIDNTM18</strain>
    </source>
</reference>